<dbReference type="Proteomes" id="UP000295367">
    <property type="component" value="Unassembled WGS sequence"/>
</dbReference>
<comment type="caution">
    <text evidence="2">The sequence shown here is derived from an EMBL/GenBank/DDBJ whole genome shotgun (WGS) entry which is preliminary data.</text>
</comment>
<sequence>MRIKLACIGITFFGSTLAMANDQFTGVFNGTGRACNGALYLKAKTVEWHSTYSQCQSQMYRVLEHIKTNEQHKIVLVMKNPNKKCLYPVVEINHKKRYSWNINGYQSNQYKPIKIKTLLTGKFRPSLKDNGYPV</sequence>
<reference evidence="2 3" key="1">
    <citation type="submission" date="2019-03" db="EMBL/GenBank/DDBJ databases">
        <title>Genomic Encyclopedia of Type Strains, Phase IV (KMG-IV): sequencing the most valuable type-strain genomes for metagenomic binning, comparative biology and taxonomic classification.</title>
        <authorList>
            <person name="Goeker M."/>
        </authorList>
    </citation>
    <scope>NUCLEOTIDE SEQUENCE [LARGE SCALE GENOMIC DNA]</scope>
    <source>
        <strain evidence="2 3">DSM 100309</strain>
    </source>
</reference>
<accession>A0A4R3YDL3</accession>
<evidence type="ECO:0000313" key="3">
    <source>
        <dbReference type="Proteomes" id="UP000295367"/>
    </source>
</evidence>
<feature type="chain" id="PRO_5020627035" evidence="1">
    <location>
        <begin position="21"/>
        <end position="134"/>
    </location>
</feature>
<keyword evidence="3" id="KW-1185">Reference proteome</keyword>
<protein>
    <submittedName>
        <fullName evidence="2">Uncharacterized protein</fullName>
    </submittedName>
</protein>
<gene>
    <name evidence="2" type="ORF">EDC63_101569</name>
</gene>
<evidence type="ECO:0000256" key="1">
    <source>
        <dbReference type="SAM" id="SignalP"/>
    </source>
</evidence>
<keyword evidence="1" id="KW-0732">Signal</keyword>
<dbReference type="EMBL" id="SMCO01000001">
    <property type="protein sequence ID" value="TCV90595.1"/>
    <property type="molecule type" value="Genomic_DNA"/>
</dbReference>
<proteinExistence type="predicted"/>
<dbReference type="OrthoDB" id="8853360at2"/>
<dbReference type="AlphaFoldDB" id="A0A4R3YDL3"/>
<evidence type="ECO:0000313" key="2">
    <source>
        <dbReference type="EMBL" id="TCV90595.1"/>
    </source>
</evidence>
<name>A0A4R3YDL3_9PROT</name>
<organism evidence="2 3">
    <name type="scientific">Sulfurirhabdus autotrophica</name>
    <dbReference type="NCBI Taxonomy" id="1706046"/>
    <lineage>
        <taxon>Bacteria</taxon>
        <taxon>Pseudomonadati</taxon>
        <taxon>Pseudomonadota</taxon>
        <taxon>Betaproteobacteria</taxon>
        <taxon>Nitrosomonadales</taxon>
        <taxon>Sulfuricellaceae</taxon>
        <taxon>Sulfurirhabdus</taxon>
    </lineage>
</organism>
<dbReference type="RefSeq" id="WP_124947489.1">
    <property type="nucleotide sequence ID" value="NZ_BHVT01000073.1"/>
</dbReference>
<feature type="signal peptide" evidence="1">
    <location>
        <begin position="1"/>
        <end position="20"/>
    </location>
</feature>